<protein>
    <submittedName>
        <fullName evidence="1">Uncharacterized protein</fullName>
    </submittedName>
</protein>
<name>A0A4Y2QPV5_ARAVE</name>
<sequence>MESVQAVRYQAAEMSKNTIRKCAADLEVALIGVKLTQEKDEIITSKLADIDGCMLCEEIEALKPILPLGNSKFH</sequence>
<accession>A0A4Y2QPV5</accession>
<evidence type="ECO:0000313" key="2">
    <source>
        <dbReference type="EMBL" id="GBN65316.1"/>
    </source>
</evidence>
<reference evidence="1 3" key="1">
    <citation type="journal article" date="2019" name="Sci. Rep.">
        <title>Orb-weaving spider Araneus ventricosus genome elucidates the spidroin gene catalogue.</title>
        <authorList>
            <person name="Kono N."/>
            <person name="Nakamura H."/>
            <person name="Ohtoshi R."/>
            <person name="Moran D.A.P."/>
            <person name="Shinohara A."/>
            <person name="Yoshida Y."/>
            <person name="Fujiwara M."/>
            <person name="Mori M."/>
            <person name="Tomita M."/>
            <person name="Arakawa K."/>
        </authorList>
    </citation>
    <scope>NUCLEOTIDE SEQUENCE [LARGE SCALE GENOMIC DNA]</scope>
</reference>
<comment type="caution">
    <text evidence="1">The sequence shown here is derived from an EMBL/GenBank/DDBJ whole genome shotgun (WGS) entry which is preliminary data.</text>
</comment>
<evidence type="ECO:0000313" key="1">
    <source>
        <dbReference type="EMBL" id="GBN65298.1"/>
    </source>
</evidence>
<dbReference type="AlphaFoldDB" id="A0A4Y2QPV5"/>
<organism evidence="1 3">
    <name type="scientific">Araneus ventricosus</name>
    <name type="common">Orbweaver spider</name>
    <name type="synonym">Epeira ventricosa</name>
    <dbReference type="NCBI Taxonomy" id="182803"/>
    <lineage>
        <taxon>Eukaryota</taxon>
        <taxon>Metazoa</taxon>
        <taxon>Ecdysozoa</taxon>
        <taxon>Arthropoda</taxon>
        <taxon>Chelicerata</taxon>
        <taxon>Arachnida</taxon>
        <taxon>Araneae</taxon>
        <taxon>Araneomorphae</taxon>
        <taxon>Entelegynae</taxon>
        <taxon>Araneoidea</taxon>
        <taxon>Araneidae</taxon>
        <taxon>Araneus</taxon>
    </lineage>
</organism>
<evidence type="ECO:0000313" key="3">
    <source>
        <dbReference type="Proteomes" id="UP000499080"/>
    </source>
</evidence>
<gene>
    <name evidence="1" type="ORF">AVEN_144864_1</name>
    <name evidence="2" type="ORF">AVEN_30783_1</name>
</gene>
<dbReference type="EMBL" id="BGPR01014457">
    <property type="protein sequence ID" value="GBN65298.1"/>
    <property type="molecule type" value="Genomic_DNA"/>
</dbReference>
<dbReference type="EMBL" id="BGPR01014465">
    <property type="protein sequence ID" value="GBN65316.1"/>
    <property type="molecule type" value="Genomic_DNA"/>
</dbReference>
<proteinExistence type="predicted"/>
<keyword evidence="3" id="KW-1185">Reference proteome</keyword>
<dbReference type="Proteomes" id="UP000499080">
    <property type="component" value="Unassembled WGS sequence"/>
</dbReference>